<dbReference type="KEGG" id="manq:L1994_10800"/>
<dbReference type="Pfam" id="PF02421">
    <property type="entry name" value="FeoB_N"/>
    <property type="match status" value="1"/>
</dbReference>
<protein>
    <submittedName>
        <fullName evidence="2">50S ribosome-binding GTPase</fullName>
    </submittedName>
</protein>
<accession>A0AAF0FQ56</accession>
<proteinExistence type="predicted"/>
<dbReference type="PANTHER" id="PTHR43185:SF1">
    <property type="entry name" value="FE(2+) TRANSPORTER FEOB"/>
    <property type="match status" value="1"/>
</dbReference>
<evidence type="ECO:0000313" key="2">
    <source>
        <dbReference type="EMBL" id="WFN36614.1"/>
    </source>
</evidence>
<dbReference type="InterPro" id="IPR050860">
    <property type="entry name" value="FeoB_GTPase"/>
</dbReference>
<dbReference type="EMBL" id="CP091092">
    <property type="protein sequence ID" value="WFN36614.1"/>
    <property type="molecule type" value="Genomic_DNA"/>
</dbReference>
<dbReference type="Gene3D" id="3.40.50.300">
    <property type="entry name" value="P-loop containing nucleotide triphosphate hydrolases"/>
    <property type="match status" value="1"/>
</dbReference>
<dbReference type="AlphaFoldDB" id="A0AAF0FQ56"/>
<dbReference type="GO" id="GO:0015093">
    <property type="term" value="F:ferrous iron transmembrane transporter activity"/>
    <property type="evidence" value="ECO:0007669"/>
    <property type="project" value="TreeGrafter"/>
</dbReference>
<dbReference type="InterPro" id="IPR005225">
    <property type="entry name" value="Small_GTP-bd"/>
</dbReference>
<gene>
    <name evidence="2" type="ORF">L1994_10800</name>
</gene>
<dbReference type="InterPro" id="IPR030389">
    <property type="entry name" value="G_FEOB_dom"/>
</dbReference>
<dbReference type="Proteomes" id="UP001218895">
    <property type="component" value="Chromosome"/>
</dbReference>
<dbReference type="InterPro" id="IPR006073">
    <property type="entry name" value="GTP-bd"/>
</dbReference>
<dbReference type="InterPro" id="IPR027417">
    <property type="entry name" value="P-loop_NTPase"/>
</dbReference>
<dbReference type="RefSeq" id="WP_278099448.1">
    <property type="nucleotide sequence ID" value="NZ_CP091092.1"/>
</dbReference>
<keyword evidence="3" id="KW-1185">Reference proteome</keyword>
<dbReference type="GO" id="GO:0005525">
    <property type="term" value="F:GTP binding"/>
    <property type="evidence" value="ECO:0007669"/>
    <property type="project" value="InterPro"/>
</dbReference>
<dbReference type="SUPFAM" id="SSF52540">
    <property type="entry name" value="P-loop containing nucleoside triphosphate hydrolases"/>
    <property type="match status" value="1"/>
</dbReference>
<sequence length="201" mass="21347">MTEKNETILLIGNPNVGKSVLFNRLTGGDAVVSNYPGTTVDYTKGTLIIDKKTYTVIDVPGAYSLNARDKAEEVCVEMLEKNKDAIAVIVLDATRIERGLYIALETIETGISSIVVLNMIDSAREREILVDTAKLQKILGVPVVETSAISGEGIKNLGDMIRKALPAEISDIQLRADGKETAQKTPQGCFGCGGCGGCGGV</sequence>
<name>A0AAF0FQ56_9EURY</name>
<organism evidence="2 3">
    <name type="scientific">Methanomicrobium antiquum</name>
    <dbReference type="NCBI Taxonomy" id="487686"/>
    <lineage>
        <taxon>Archaea</taxon>
        <taxon>Methanobacteriati</taxon>
        <taxon>Methanobacteriota</taxon>
        <taxon>Stenosarchaea group</taxon>
        <taxon>Methanomicrobia</taxon>
        <taxon>Methanomicrobiales</taxon>
        <taxon>Methanomicrobiaceae</taxon>
        <taxon>Methanomicrobium</taxon>
    </lineage>
</organism>
<reference evidence="2" key="1">
    <citation type="submission" date="2022-01" db="EMBL/GenBank/DDBJ databases">
        <title>Complete genome of Methanomicrobium antiquum DSM 21220.</title>
        <authorList>
            <person name="Chen S.-C."/>
            <person name="You Y.-T."/>
            <person name="Zhou Y.-Z."/>
            <person name="Lai M.-C."/>
        </authorList>
    </citation>
    <scope>NUCLEOTIDE SEQUENCE</scope>
    <source>
        <strain evidence="2">DSM 21220</strain>
    </source>
</reference>
<dbReference type="PANTHER" id="PTHR43185">
    <property type="entry name" value="FERROUS IRON TRANSPORT PROTEIN B"/>
    <property type="match status" value="1"/>
</dbReference>
<evidence type="ECO:0000313" key="3">
    <source>
        <dbReference type="Proteomes" id="UP001218895"/>
    </source>
</evidence>
<dbReference type="CDD" id="cd01879">
    <property type="entry name" value="FeoB"/>
    <property type="match status" value="1"/>
</dbReference>
<dbReference type="PRINTS" id="PR00326">
    <property type="entry name" value="GTP1OBG"/>
</dbReference>
<dbReference type="GeneID" id="79950892"/>
<dbReference type="NCBIfam" id="TIGR00231">
    <property type="entry name" value="small_GTP"/>
    <property type="match status" value="1"/>
</dbReference>
<feature type="domain" description="FeoB-type G" evidence="1">
    <location>
        <begin position="5"/>
        <end position="167"/>
    </location>
</feature>
<evidence type="ECO:0000259" key="1">
    <source>
        <dbReference type="PROSITE" id="PS51711"/>
    </source>
</evidence>
<dbReference type="PROSITE" id="PS51711">
    <property type="entry name" value="G_FEOB"/>
    <property type="match status" value="1"/>
</dbReference>
<dbReference type="GO" id="GO:0005886">
    <property type="term" value="C:plasma membrane"/>
    <property type="evidence" value="ECO:0007669"/>
    <property type="project" value="TreeGrafter"/>
</dbReference>